<accession>A0A087UZA5</accession>
<reference evidence="1 2" key="1">
    <citation type="submission" date="2013-11" db="EMBL/GenBank/DDBJ databases">
        <title>Genome sequencing of Stegodyphus mimosarum.</title>
        <authorList>
            <person name="Bechsgaard J."/>
        </authorList>
    </citation>
    <scope>NUCLEOTIDE SEQUENCE [LARGE SCALE GENOMIC DNA]</scope>
</reference>
<dbReference type="Proteomes" id="UP000054359">
    <property type="component" value="Unassembled WGS sequence"/>
</dbReference>
<dbReference type="EMBL" id="KK122427">
    <property type="protein sequence ID" value="KFM82694.1"/>
    <property type="molecule type" value="Genomic_DNA"/>
</dbReference>
<protein>
    <submittedName>
        <fullName evidence="1">Uncharacterized protein</fullName>
    </submittedName>
</protein>
<name>A0A087UZA5_STEMI</name>
<sequence length="80" mass="9501">MKNNLMRSSHPVIFLYKNSSSHYYFFKIPQSHQLKTQKIAHYKLFDAYRSIVSDMSFKPKIKTVKRNCAVREDVLARCCL</sequence>
<evidence type="ECO:0000313" key="2">
    <source>
        <dbReference type="Proteomes" id="UP000054359"/>
    </source>
</evidence>
<organism evidence="1 2">
    <name type="scientific">Stegodyphus mimosarum</name>
    <name type="common">African social velvet spider</name>
    <dbReference type="NCBI Taxonomy" id="407821"/>
    <lineage>
        <taxon>Eukaryota</taxon>
        <taxon>Metazoa</taxon>
        <taxon>Ecdysozoa</taxon>
        <taxon>Arthropoda</taxon>
        <taxon>Chelicerata</taxon>
        <taxon>Arachnida</taxon>
        <taxon>Araneae</taxon>
        <taxon>Araneomorphae</taxon>
        <taxon>Entelegynae</taxon>
        <taxon>Eresoidea</taxon>
        <taxon>Eresidae</taxon>
        <taxon>Stegodyphus</taxon>
    </lineage>
</organism>
<gene>
    <name evidence="1" type="ORF">X975_06936</name>
</gene>
<proteinExistence type="predicted"/>
<feature type="non-terminal residue" evidence="1">
    <location>
        <position position="80"/>
    </location>
</feature>
<dbReference type="AlphaFoldDB" id="A0A087UZA5"/>
<evidence type="ECO:0000313" key="1">
    <source>
        <dbReference type="EMBL" id="KFM82694.1"/>
    </source>
</evidence>
<keyword evidence="2" id="KW-1185">Reference proteome</keyword>